<feature type="compositionally biased region" description="Polar residues" evidence="1">
    <location>
        <begin position="301"/>
        <end position="312"/>
    </location>
</feature>
<dbReference type="PANTHER" id="PTHR31008:SF2">
    <property type="entry name" value="COP1-INTERACTING PROTEIN-LIKE PROTEIN"/>
    <property type="match status" value="1"/>
</dbReference>
<feature type="region of interest" description="Disordered" evidence="1">
    <location>
        <begin position="355"/>
        <end position="497"/>
    </location>
</feature>
<feature type="compositionally biased region" description="Basic and acidic residues" evidence="1">
    <location>
        <begin position="918"/>
        <end position="927"/>
    </location>
</feature>
<feature type="compositionally biased region" description="Polar residues" evidence="1">
    <location>
        <begin position="1254"/>
        <end position="1269"/>
    </location>
</feature>
<feature type="compositionally biased region" description="Basic and acidic residues" evidence="1">
    <location>
        <begin position="1225"/>
        <end position="1240"/>
    </location>
</feature>
<feature type="compositionally biased region" description="Polar residues" evidence="1">
    <location>
        <begin position="882"/>
        <end position="916"/>
    </location>
</feature>
<accession>A0A444XQ10</accession>
<name>A0A444XQ10_ARAHY</name>
<feature type="compositionally biased region" description="Polar residues" evidence="1">
    <location>
        <begin position="835"/>
        <end position="844"/>
    </location>
</feature>
<feature type="region of interest" description="Disordered" evidence="1">
    <location>
        <begin position="571"/>
        <end position="591"/>
    </location>
</feature>
<dbReference type="EMBL" id="SDMP01000019">
    <property type="protein sequence ID" value="RYQ91830.1"/>
    <property type="molecule type" value="Genomic_DNA"/>
</dbReference>
<reference evidence="2 3" key="1">
    <citation type="submission" date="2019-01" db="EMBL/GenBank/DDBJ databases">
        <title>Sequencing of cultivated peanut Arachis hypogaea provides insights into genome evolution and oil improvement.</title>
        <authorList>
            <person name="Chen X."/>
        </authorList>
    </citation>
    <scope>NUCLEOTIDE SEQUENCE [LARGE SCALE GENOMIC DNA]</scope>
    <source>
        <strain evidence="3">cv. Fuhuasheng</strain>
        <tissue evidence="2">Leaves</tissue>
    </source>
</reference>
<feature type="region of interest" description="Disordered" evidence="1">
    <location>
        <begin position="733"/>
        <end position="792"/>
    </location>
</feature>
<feature type="region of interest" description="Disordered" evidence="1">
    <location>
        <begin position="686"/>
        <end position="705"/>
    </location>
</feature>
<feature type="compositionally biased region" description="Basic and acidic residues" evidence="1">
    <location>
        <begin position="474"/>
        <end position="497"/>
    </location>
</feature>
<feature type="region of interest" description="Disordered" evidence="1">
    <location>
        <begin position="128"/>
        <end position="147"/>
    </location>
</feature>
<feature type="compositionally biased region" description="Basic and acidic residues" evidence="1">
    <location>
        <begin position="1321"/>
        <end position="1330"/>
    </location>
</feature>
<evidence type="ECO:0000313" key="3">
    <source>
        <dbReference type="Proteomes" id="UP000289738"/>
    </source>
</evidence>
<feature type="compositionally biased region" description="Polar residues" evidence="1">
    <location>
        <begin position="278"/>
        <end position="291"/>
    </location>
</feature>
<feature type="compositionally biased region" description="Low complexity" evidence="1">
    <location>
        <begin position="1298"/>
        <end position="1320"/>
    </location>
</feature>
<comment type="caution">
    <text evidence="2">The sequence shown here is derived from an EMBL/GenBank/DDBJ whole genome shotgun (WGS) entry which is preliminary data.</text>
</comment>
<sequence length="1330" mass="146534">MNSSTRLDSAVFQLTPTRTRFDLVINVNEKKEKIASGLLHPFLSHLKAAQDQMAKGGYSIVLEPDGSRDVTWFTKGTVERFVRFVSTPEILERVYTTESEILQIEEAIAIQGNNCIGISTAEENQVKHVENTEATPERTSRKTVQDTNEERAIVLYKPDAEPPAANGSTTASEENSKAHLLKVLESRKSVLQKEQGMAFARAVAAGFDIDHMPALVSFAECFGALRLLDACSKYRDLWKRKHETGQWLEIGAAEMMSNHSDFPALNTSNITFPIMASTPHTQSDSGNNGKANSDVPPMGQPSLSPGDNSQGQFPHPMFPPWHVHSPLGAVPVFPPYPVQGIPYYQAYPGNSPYMQPNYSPMEEPRFASGQNMRHRRHSMDSRHSNTESETWDVETSKSRLQDEADMDRDGSQSRDRQKGSRSGRKKSGMVVIRNINYITKAENSSGSESYSDSGSEIDEGQDAQESVKTLKRRDRSESAKRLNLTDKEVDHGNDADGGHWQAFQSCLLRDADDNRHAIDQEQFDLPNANSMRRKKHVVGDDPLVSSERDMHELQGSGSIDMHSISKGLTLKPRASGDDLSLSVKEGHSSDGRSIDVQSLEVNGIRRGYRTVGNDDFIVPNHEGHFGNSHPSSDMEAVSGLGYSNNKMERKLFHDMNDDSYIVDHRSVAVNDVGHDERNAIDMDSEFPTSHKEEKSSNGINYEPDELSMMPERGAEMVSMSYDPALDYEMMAEAEGSSLQDKNNKGVVTEESAKPDKVQKSKVTPNSSDKIKAVGPIRRGKPSKLSPLDEARARADRLRNYKADLQKMKKEKEEEEIKRLEALKLERQKRIAAKSGTVTTKSPVTKKQLPAKLSPSSHKGSKFSDSEPGPSSPLQRFPVRTASAGSSDYSKVSRTSKLNTRSQSSENKLSRSVSSLPESKPEKGEGTTDTKASMARIRRLSEPKMSTVRQTSSAKPHNAGTISKTKSVDGPESRKISAIVSYDKSKTAALPELKIRTSAASDDVQNKSSVKEKAQKSNGNKPSVNSDSTLGKKNETQTSPSKDLDDNPVVEKTVVMLECEKPCAPAIHKSEEKTETLKKQYDNEDMKEKSEAASRYVAIRAPVSPPSMDMTDTATSGSQSHLPHASTGKCIYCLELLCASSKFESDIFPNQVKLNDKEKEHSKSFNISVAEETYQAPYARVSSLEDPSTRNTEYGKAVPTVLEATAIGGESVKAHVSDTRNSTLEKIPEAVEKPQVKESSKGFRRLLKFGKKSHSSANSGHSIESDNASNDGAEADQIGTNGSSIEVHTLKNLISQDETPTTSSTQQKSSRSFSLLSPFRSKNSEKKINMA</sequence>
<evidence type="ECO:0000313" key="2">
    <source>
        <dbReference type="EMBL" id="RYQ91830.1"/>
    </source>
</evidence>
<proteinExistence type="predicted"/>
<feature type="compositionally biased region" description="Polar residues" evidence="1">
    <location>
        <begin position="1277"/>
        <end position="1297"/>
    </location>
</feature>
<protein>
    <recommendedName>
        <fullName evidence="4">COP1-interacting protein 7</fullName>
    </recommendedName>
</protein>
<feature type="region of interest" description="Disordered" evidence="1">
    <location>
        <begin position="275"/>
        <end position="317"/>
    </location>
</feature>
<feature type="compositionally biased region" description="Basic and acidic residues" evidence="1">
    <location>
        <begin position="394"/>
        <end position="418"/>
    </location>
</feature>
<feature type="compositionally biased region" description="Basic residues" evidence="1">
    <location>
        <begin position="1241"/>
        <end position="1253"/>
    </location>
</feature>
<dbReference type="PANTHER" id="PTHR31008">
    <property type="entry name" value="COP1-INTERACTING PROTEIN-RELATED"/>
    <property type="match status" value="1"/>
</dbReference>
<feature type="region of interest" description="Disordered" evidence="1">
    <location>
        <begin position="1213"/>
        <end position="1330"/>
    </location>
</feature>
<feature type="compositionally biased region" description="Low complexity" evidence="1">
    <location>
        <begin position="444"/>
        <end position="454"/>
    </location>
</feature>
<feature type="compositionally biased region" description="Basic and acidic residues" evidence="1">
    <location>
        <begin position="965"/>
        <end position="974"/>
    </location>
</feature>
<evidence type="ECO:0000256" key="1">
    <source>
        <dbReference type="SAM" id="MobiDB-lite"/>
    </source>
</evidence>
<evidence type="ECO:0008006" key="4">
    <source>
        <dbReference type="Google" id="ProtNLM"/>
    </source>
</evidence>
<feature type="compositionally biased region" description="Polar residues" evidence="1">
    <location>
        <begin position="1015"/>
        <end position="1028"/>
    </location>
</feature>
<feature type="region of interest" description="Disordered" evidence="1">
    <location>
        <begin position="824"/>
        <end position="1047"/>
    </location>
</feature>
<feature type="compositionally biased region" description="Polar residues" evidence="1">
    <location>
        <begin position="946"/>
        <end position="964"/>
    </location>
</feature>
<dbReference type="Proteomes" id="UP000289738">
    <property type="component" value="Chromosome B09"/>
</dbReference>
<organism evidence="2 3">
    <name type="scientific">Arachis hypogaea</name>
    <name type="common">Peanut</name>
    <dbReference type="NCBI Taxonomy" id="3818"/>
    <lineage>
        <taxon>Eukaryota</taxon>
        <taxon>Viridiplantae</taxon>
        <taxon>Streptophyta</taxon>
        <taxon>Embryophyta</taxon>
        <taxon>Tracheophyta</taxon>
        <taxon>Spermatophyta</taxon>
        <taxon>Magnoliopsida</taxon>
        <taxon>eudicotyledons</taxon>
        <taxon>Gunneridae</taxon>
        <taxon>Pentapetalae</taxon>
        <taxon>rosids</taxon>
        <taxon>fabids</taxon>
        <taxon>Fabales</taxon>
        <taxon>Fabaceae</taxon>
        <taxon>Papilionoideae</taxon>
        <taxon>50 kb inversion clade</taxon>
        <taxon>dalbergioids sensu lato</taxon>
        <taxon>Dalbergieae</taxon>
        <taxon>Pterocarpus clade</taxon>
        <taxon>Arachis</taxon>
    </lineage>
</organism>
<gene>
    <name evidence="2" type="ORF">Ahy_B09g097868</name>
</gene>
<keyword evidence="3" id="KW-1185">Reference proteome</keyword>
<dbReference type="STRING" id="3818.A0A444XQ10"/>